<accession>A0AAD6DQW6</accession>
<feature type="region of interest" description="Disordered" evidence="1">
    <location>
        <begin position="302"/>
        <end position="346"/>
    </location>
</feature>
<feature type="domain" description="Transposase MuDR plant" evidence="2">
    <location>
        <begin position="56"/>
        <end position="109"/>
    </location>
</feature>
<evidence type="ECO:0000313" key="3">
    <source>
        <dbReference type="EMBL" id="KAJ5590217.1"/>
    </source>
</evidence>
<feature type="region of interest" description="Disordered" evidence="1">
    <location>
        <begin position="193"/>
        <end position="230"/>
    </location>
</feature>
<dbReference type="Proteomes" id="UP001216150">
    <property type="component" value="Unassembled WGS sequence"/>
</dbReference>
<dbReference type="AlphaFoldDB" id="A0AAD6DQW6"/>
<comment type="caution">
    <text evidence="3">The sequence shown here is derived from an EMBL/GenBank/DDBJ whole genome shotgun (WGS) entry which is preliminary data.</text>
</comment>
<feature type="compositionally biased region" description="Low complexity" evidence="1">
    <location>
        <begin position="261"/>
        <end position="275"/>
    </location>
</feature>
<evidence type="ECO:0000256" key="1">
    <source>
        <dbReference type="SAM" id="MobiDB-lite"/>
    </source>
</evidence>
<keyword evidence="4" id="KW-1185">Reference proteome</keyword>
<dbReference type="EMBL" id="JAQJAC010000003">
    <property type="protein sequence ID" value="KAJ5590217.1"/>
    <property type="molecule type" value="Genomic_DNA"/>
</dbReference>
<feature type="compositionally biased region" description="Polar residues" evidence="1">
    <location>
        <begin position="212"/>
        <end position="223"/>
    </location>
</feature>
<dbReference type="Pfam" id="PF03108">
    <property type="entry name" value="DBD_Tnp_Mut"/>
    <property type="match status" value="1"/>
</dbReference>
<protein>
    <recommendedName>
        <fullName evidence="2">Transposase MuDR plant domain-containing protein</fullName>
    </recommendedName>
</protein>
<evidence type="ECO:0000259" key="2">
    <source>
        <dbReference type="Pfam" id="PF03108"/>
    </source>
</evidence>
<organism evidence="3 4">
    <name type="scientific">Penicillium hetheringtonii</name>
    <dbReference type="NCBI Taxonomy" id="911720"/>
    <lineage>
        <taxon>Eukaryota</taxon>
        <taxon>Fungi</taxon>
        <taxon>Dikarya</taxon>
        <taxon>Ascomycota</taxon>
        <taxon>Pezizomycotina</taxon>
        <taxon>Eurotiomycetes</taxon>
        <taxon>Eurotiomycetidae</taxon>
        <taxon>Eurotiales</taxon>
        <taxon>Aspergillaceae</taxon>
        <taxon>Penicillium</taxon>
    </lineage>
</organism>
<gene>
    <name evidence="3" type="ORF">N7450_004189</name>
</gene>
<evidence type="ECO:0000313" key="4">
    <source>
        <dbReference type="Proteomes" id="UP001216150"/>
    </source>
</evidence>
<sequence>MEEQPLRRAKKEEKRRASGLGYPDLFNAAFPRNCSAVRYLAAPVAFAEMSEMYSGLHVGQRFSSLDDFKMVIRSISVRQHWELRVMRSNKKSVVIGCRSGSNCDFRVVCRSNKNATYITNLQDSHSCRRSAEAPVATPARSEASHVRFLLTEIPKLFDMKDKITGQEVVDAVKRYHGYDISMRQAQRALIKLQPRQAGSQGDQTLDLDMSIGDQQSPTQSQGESQEDAAPAYRAISENRWLPETLPPTLMDEEAINPTGSPQNHAPQLPHAHPLPRGSAQNVRPQIPQAHALATANQSTLTNDTQPLVSQPGLGFPAGPPTLSQAGSEHPKPPNYPHAPRNDHHGVPTQMLMTNFKIEFTCTTCGSLNQSFFPNQGNVTGGAYMGNHPVATQSPIARHPGPHPRLDRREPPRMIQTMVLIL</sequence>
<name>A0AAD6DQW6_9EURO</name>
<reference evidence="3 4" key="1">
    <citation type="journal article" date="2023" name="IMA Fungus">
        <title>Comparative genomic study of the Penicillium genus elucidates a diverse pangenome and 15 lateral gene transfer events.</title>
        <authorList>
            <person name="Petersen C."/>
            <person name="Sorensen T."/>
            <person name="Nielsen M.R."/>
            <person name="Sondergaard T.E."/>
            <person name="Sorensen J.L."/>
            <person name="Fitzpatrick D.A."/>
            <person name="Frisvad J.C."/>
            <person name="Nielsen K.L."/>
        </authorList>
    </citation>
    <scope>NUCLEOTIDE SEQUENCE [LARGE SCALE GENOMIC DNA]</scope>
    <source>
        <strain evidence="3 4">IBT 29057</strain>
    </source>
</reference>
<feature type="region of interest" description="Disordered" evidence="1">
    <location>
        <begin position="250"/>
        <end position="283"/>
    </location>
</feature>
<dbReference type="InterPro" id="IPR004332">
    <property type="entry name" value="Transposase_MuDR"/>
</dbReference>
<proteinExistence type="predicted"/>